<keyword evidence="1" id="KW-1133">Transmembrane helix</keyword>
<dbReference type="Proteomes" id="UP000383971">
    <property type="component" value="Unassembled WGS sequence"/>
</dbReference>
<proteinExistence type="predicted"/>
<dbReference type="InterPro" id="IPR007047">
    <property type="entry name" value="Flp_Fap"/>
</dbReference>
<sequence length="61" mass="6350">MQAILTFSKRFFRDESGVTAVEYGLIAALIAVVIITAVTTVGTQLNATFSKIGSALTSANA</sequence>
<dbReference type="AlphaFoldDB" id="A0A5E4RF15"/>
<accession>A0A5E4RF15</accession>
<evidence type="ECO:0000313" key="3">
    <source>
        <dbReference type="EMBL" id="VVE42612.1"/>
    </source>
</evidence>
<keyword evidence="1" id="KW-0472">Membrane</keyword>
<evidence type="ECO:0000313" key="5">
    <source>
        <dbReference type="Proteomes" id="UP000383971"/>
    </source>
</evidence>
<protein>
    <submittedName>
        <fullName evidence="2">Pilus assembly protein PilA</fullName>
    </submittedName>
</protein>
<dbReference type="RefSeq" id="WP_010805719.1">
    <property type="nucleotide sequence ID" value="NZ_CABPSE010000017.1"/>
</dbReference>
<organism evidence="2 4">
    <name type="scientific">Pandoraea communis</name>
    <dbReference type="NCBI Taxonomy" id="2508297"/>
    <lineage>
        <taxon>Bacteria</taxon>
        <taxon>Pseudomonadati</taxon>
        <taxon>Pseudomonadota</taxon>
        <taxon>Betaproteobacteria</taxon>
        <taxon>Burkholderiales</taxon>
        <taxon>Burkholderiaceae</taxon>
        <taxon>Pandoraea</taxon>
    </lineage>
</organism>
<dbReference type="EMBL" id="CABPSE010000017">
    <property type="protein sequence ID" value="VVE42612.1"/>
    <property type="molecule type" value="Genomic_DNA"/>
</dbReference>
<dbReference type="Pfam" id="PF04964">
    <property type="entry name" value="Flp_Fap"/>
    <property type="match status" value="1"/>
</dbReference>
<evidence type="ECO:0000313" key="2">
    <source>
        <dbReference type="EMBL" id="VVD61104.1"/>
    </source>
</evidence>
<keyword evidence="5" id="KW-1185">Reference proteome</keyword>
<evidence type="ECO:0000313" key="4">
    <source>
        <dbReference type="Proteomes" id="UP000337189"/>
    </source>
</evidence>
<keyword evidence="1" id="KW-0812">Transmembrane</keyword>
<reference evidence="4 5" key="1">
    <citation type="submission" date="2019-08" db="EMBL/GenBank/DDBJ databases">
        <authorList>
            <person name="Peeters C."/>
        </authorList>
    </citation>
    <scope>NUCLEOTIDE SEQUENCE [LARGE SCALE GENOMIC DNA]</scope>
    <source>
        <strain evidence="2 4">LMG 31110</strain>
        <strain evidence="3 5">LMG 31111</strain>
    </source>
</reference>
<feature type="transmembrane region" description="Helical" evidence="1">
    <location>
        <begin position="20"/>
        <end position="41"/>
    </location>
</feature>
<dbReference type="Proteomes" id="UP000337189">
    <property type="component" value="Unassembled WGS sequence"/>
</dbReference>
<name>A0A5E4RF15_9BURK</name>
<gene>
    <name evidence="2" type="ORF">PCO31110_00105</name>
    <name evidence="3" type="ORF">PCO31111_04256</name>
</gene>
<evidence type="ECO:0000256" key="1">
    <source>
        <dbReference type="SAM" id="Phobius"/>
    </source>
</evidence>
<dbReference type="EMBL" id="CABPSJ010000001">
    <property type="protein sequence ID" value="VVD61104.1"/>
    <property type="molecule type" value="Genomic_DNA"/>
</dbReference>